<evidence type="ECO:0000256" key="2">
    <source>
        <dbReference type="ARBA" id="ARBA00023015"/>
    </source>
</evidence>
<accession>A0A445LI02</accession>
<dbReference type="PANTHER" id="PTHR43952:SF45">
    <property type="entry name" value="PROTEIN RADIALIS-LIKE 4"/>
    <property type="match status" value="1"/>
</dbReference>
<dbReference type="GO" id="GO:0005634">
    <property type="term" value="C:nucleus"/>
    <property type="evidence" value="ECO:0007669"/>
    <property type="project" value="UniProtKB-SubCell"/>
</dbReference>
<dbReference type="PANTHER" id="PTHR43952">
    <property type="entry name" value="MYB FAMILY TRANSCRIPTION FACTOR-RELATED"/>
    <property type="match status" value="1"/>
</dbReference>
<sequence>MSSRTSDMDDFPKGLCGWSWKENKLFEQALAVVDENHPERWEIVAAMVGGQKSAGDVQEHYVFLLDDLMFIESGKLDHKLAVKEAHLVS</sequence>
<proteinExistence type="predicted"/>
<organism evidence="5 6">
    <name type="scientific">Glycine soja</name>
    <name type="common">Wild soybean</name>
    <dbReference type="NCBI Taxonomy" id="3848"/>
    <lineage>
        <taxon>Eukaryota</taxon>
        <taxon>Viridiplantae</taxon>
        <taxon>Streptophyta</taxon>
        <taxon>Embryophyta</taxon>
        <taxon>Tracheophyta</taxon>
        <taxon>Spermatophyta</taxon>
        <taxon>Magnoliopsida</taxon>
        <taxon>eudicotyledons</taxon>
        <taxon>Gunneridae</taxon>
        <taxon>Pentapetalae</taxon>
        <taxon>rosids</taxon>
        <taxon>fabids</taxon>
        <taxon>Fabales</taxon>
        <taxon>Fabaceae</taxon>
        <taxon>Papilionoideae</taxon>
        <taxon>50 kb inversion clade</taxon>
        <taxon>NPAAA clade</taxon>
        <taxon>indigoferoid/millettioid clade</taxon>
        <taxon>Phaseoleae</taxon>
        <taxon>Glycine</taxon>
        <taxon>Glycine subgen. Soja</taxon>
    </lineage>
</organism>
<gene>
    <name evidence="5" type="ORF">D0Y65_002611</name>
</gene>
<keyword evidence="3" id="KW-0804">Transcription</keyword>
<dbReference type="Gene3D" id="1.10.10.60">
    <property type="entry name" value="Homeodomain-like"/>
    <property type="match status" value="1"/>
</dbReference>
<evidence type="ECO:0000313" key="6">
    <source>
        <dbReference type="Proteomes" id="UP000289340"/>
    </source>
</evidence>
<dbReference type="SUPFAM" id="SSF46689">
    <property type="entry name" value="Homeodomain-like"/>
    <property type="match status" value="1"/>
</dbReference>
<keyword evidence="4" id="KW-0539">Nucleus</keyword>
<name>A0A445LI02_GLYSO</name>
<keyword evidence="2" id="KW-0805">Transcription regulation</keyword>
<evidence type="ECO:0000256" key="4">
    <source>
        <dbReference type="ARBA" id="ARBA00023242"/>
    </source>
</evidence>
<keyword evidence="6" id="KW-1185">Reference proteome</keyword>
<evidence type="ECO:0000313" key="5">
    <source>
        <dbReference type="EMBL" id="RZC22827.1"/>
    </source>
</evidence>
<reference evidence="5 6" key="1">
    <citation type="submission" date="2018-09" db="EMBL/GenBank/DDBJ databases">
        <title>A high-quality reference genome of wild soybean provides a powerful tool to mine soybean genomes.</title>
        <authorList>
            <person name="Xie M."/>
            <person name="Chung C.Y.L."/>
            <person name="Li M.-W."/>
            <person name="Wong F.-L."/>
            <person name="Chan T.-F."/>
            <person name="Lam H.-M."/>
        </authorList>
    </citation>
    <scope>NUCLEOTIDE SEQUENCE [LARGE SCALE GENOMIC DNA]</scope>
    <source>
        <strain evidence="6">cv. W05</strain>
        <tissue evidence="5">Hypocotyl of etiolated seedlings</tissue>
    </source>
</reference>
<dbReference type="Proteomes" id="UP000289340">
    <property type="component" value="Chromosome 2"/>
</dbReference>
<evidence type="ECO:0000256" key="1">
    <source>
        <dbReference type="ARBA" id="ARBA00004123"/>
    </source>
</evidence>
<dbReference type="EMBL" id="QZWG01000002">
    <property type="protein sequence ID" value="RZC22827.1"/>
    <property type="molecule type" value="Genomic_DNA"/>
</dbReference>
<dbReference type="FunFam" id="1.10.10.60:FF:000154">
    <property type="entry name" value="Transcription factor SRM1"/>
    <property type="match status" value="1"/>
</dbReference>
<protein>
    <submittedName>
        <fullName evidence="5">Protein RADIALIS-like 3</fullName>
    </submittedName>
</protein>
<comment type="subcellular location">
    <subcellularLocation>
        <location evidence="1">Nucleus</location>
    </subcellularLocation>
</comment>
<dbReference type="GO" id="GO:0003700">
    <property type="term" value="F:DNA-binding transcription factor activity"/>
    <property type="evidence" value="ECO:0007669"/>
    <property type="project" value="InterPro"/>
</dbReference>
<dbReference type="InterPro" id="IPR044636">
    <property type="entry name" value="RADIALIS-like"/>
</dbReference>
<comment type="caution">
    <text evidence="5">The sequence shown here is derived from an EMBL/GenBank/DDBJ whole genome shotgun (WGS) entry which is preliminary data.</text>
</comment>
<dbReference type="AlphaFoldDB" id="A0A445LI02"/>
<dbReference type="InterPro" id="IPR009057">
    <property type="entry name" value="Homeodomain-like_sf"/>
</dbReference>
<evidence type="ECO:0000256" key="3">
    <source>
        <dbReference type="ARBA" id="ARBA00023163"/>
    </source>
</evidence>